<evidence type="ECO:0000313" key="7">
    <source>
        <dbReference type="Proteomes" id="UP000257109"/>
    </source>
</evidence>
<gene>
    <name evidence="6" type="ORF">CR513_08604</name>
</gene>
<dbReference type="PROSITE" id="PS50103">
    <property type="entry name" value="ZF_C3H1"/>
    <property type="match status" value="1"/>
</dbReference>
<sequence length="331" mass="37144">MGHLPFKCWRRLDVKCSRCNHIGHEAVICKANIQQAVADAQNAQENVQQKNVAQVVDEEEEQLFVATCFVITNSSEKWLIHNGYTNHMTFDRDLFKELDTSIVSKVKIGNGEHITVKGKGTVAIETLSATTIATSSAKPAKTHSVTRPLPSAGAVKDVDRKVIRRSGTHKEDTQRQGLKWPRANITTEEVKFKIQKPCKYFNSSRGCRNGSNCRYQHNVSGMSRIAKRLKLAICLSLACRGRCGHVPASGKKLFGIGYQQRRIKCGLVNILQKRKSGESNNLKVVYSGTKEFKIASGLRDLFLAFSEHQERLHKRLALEERRIFAADKQLA</sequence>
<keyword evidence="7" id="KW-1185">Reference proteome</keyword>
<dbReference type="OrthoDB" id="1072921at2759"/>
<feature type="domain" description="C3H1-type" evidence="5">
    <location>
        <begin position="192"/>
        <end position="220"/>
    </location>
</feature>
<organism evidence="6 7">
    <name type="scientific">Mucuna pruriens</name>
    <name type="common">Velvet bean</name>
    <name type="synonym">Dolichos pruriens</name>
    <dbReference type="NCBI Taxonomy" id="157652"/>
    <lineage>
        <taxon>Eukaryota</taxon>
        <taxon>Viridiplantae</taxon>
        <taxon>Streptophyta</taxon>
        <taxon>Embryophyta</taxon>
        <taxon>Tracheophyta</taxon>
        <taxon>Spermatophyta</taxon>
        <taxon>Magnoliopsida</taxon>
        <taxon>eudicotyledons</taxon>
        <taxon>Gunneridae</taxon>
        <taxon>Pentapetalae</taxon>
        <taxon>rosids</taxon>
        <taxon>fabids</taxon>
        <taxon>Fabales</taxon>
        <taxon>Fabaceae</taxon>
        <taxon>Papilionoideae</taxon>
        <taxon>50 kb inversion clade</taxon>
        <taxon>NPAAA clade</taxon>
        <taxon>indigoferoid/millettioid clade</taxon>
        <taxon>Phaseoleae</taxon>
        <taxon>Mucuna</taxon>
    </lineage>
</organism>
<evidence type="ECO:0000256" key="2">
    <source>
        <dbReference type="ARBA" id="ARBA00022771"/>
    </source>
</evidence>
<evidence type="ECO:0000259" key="5">
    <source>
        <dbReference type="PROSITE" id="PS50103"/>
    </source>
</evidence>
<name>A0A371HWX6_MUCPR</name>
<dbReference type="Proteomes" id="UP000257109">
    <property type="component" value="Unassembled WGS sequence"/>
</dbReference>
<evidence type="ECO:0000256" key="3">
    <source>
        <dbReference type="ARBA" id="ARBA00022833"/>
    </source>
</evidence>
<keyword evidence="3 4" id="KW-0862">Zinc</keyword>
<reference evidence="6" key="1">
    <citation type="submission" date="2018-05" db="EMBL/GenBank/DDBJ databases">
        <title>Draft genome of Mucuna pruriens seed.</title>
        <authorList>
            <person name="Nnadi N.E."/>
            <person name="Vos R."/>
            <person name="Hasami M.H."/>
            <person name="Devisetty U.K."/>
            <person name="Aguiy J.C."/>
        </authorList>
    </citation>
    <scope>NUCLEOTIDE SEQUENCE [LARGE SCALE GENOMIC DNA]</scope>
    <source>
        <strain evidence="6">JCA_2017</strain>
    </source>
</reference>
<evidence type="ECO:0000256" key="1">
    <source>
        <dbReference type="ARBA" id="ARBA00022723"/>
    </source>
</evidence>
<protein>
    <recommendedName>
        <fullName evidence="5">C3H1-type domain-containing protein</fullName>
    </recommendedName>
</protein>
<dbReference type="EMBL" id="QJKJ01001499">
    <property type="protein sequence ID" value="RDY07299.1"/>
    <property type="molecule type" value="Genomic_DNA"/>
</dbReference>
<dbReference type="AlphaFoldDB" id="A0A371HWX6"/>
<dbReference type="InterPro" id="IPR054722">
    <property type="entry name" value="PolX-like_BBD"/>
</dbReference>
<dbReference type="Pfam" id="PF22936">
    <property type="entry name" value="Pol_BBD"/>
    <property type="match status" value="1"/>
</dbReference>
<feature type="non-terminal residue" evidence="6">
    <location>
        <position position="1"/>
    </location>
</feature>
<comment type="caution">
    <text evidence="6">The sequence shown here is derived from an EMBL/GenBank/DDBJ whole genome shotgun (WGS) entry which is preliminary data.</text>
</comment>
<feature type="zinc finger region" description="C3H1-type" evidence="4">
    <location>
        <begin position="192"/>
        <end position="220"/>
    </location>
</feature>
<dbReference type="InterPro" id="IPR000571">
    <property type="entry name" value="Znf_CCCH"/>
</dbReference>
<dbReference type="SUPFAM" id="SSF90229">
    <property type="entry name" value="CCCH zinc finger"/>
    <property type="match status" value="1"/>
</dbReference>
<keyword evidence="2 4" id="KW-0863">Zinc-finger</keyword>
<keyword evidence="1 4" id="KW-0479">Metal-binding</keyword>
<proteinExistence type="predicted"/>
<evidence type="ECO:0000256" key="4">
    <source>
        <dbReference type="PROSITE-ProRule" id="PRU00723"/>
    </source>
</evidence>
<accession>A0A371HWX6</accession>
<evidence type="ECO:0000313" key="6">
    <source>
        <dbReference type="EMBL" id="RDY07299.1"/>
    </source>
</evidence>
<dbReference type="InterPro" id="IPR036855">
    <property type="entry name" value="Znf_CCCH_sf"/>
</dbReference>
<dbReference type="GO" id="GO:0008270">
    <property type="term" value="F:zinc ion binding"/>
    <property type="evidence" value="ECO:0007669"/>
    <property type="project" value="UniProtKB-KW"/>
</dbReference>